<proteinExistence type="predicted"/>
<dbReference type="Proteomes" id="UP000243006">
    <property type="component" value="Unassembled WGS sequence"/>
</dbReference>
<name>A0A1Y3EHA8_9BILA</name>
<sequence>MLGWKESQVVMVIKNRLIEHILDNAEESDQEEKRKKKFSSPSFAYWRLLLMSIKLFDLSNVCFFFYVQMYCAQFLYLFTDLNSPQDNVLANSCIKGNN</sequence>
<evidence type="ECO:0000313" key="3">
    <source>
        <dbReference type="Proteomes" id="UP000243006"/>
    </source>
</evidence>
<dbReference type="AlphaFoldDB" id="A0A1Y3EHA8"/>
<keyword evidence="1" id="KW-1133">Transmembrane helix</keyword>
<evidence type="ECO:0000256" key="1">
    <source>
        <dbReference type="SAM" id="Phobius"/>
    </source>
</evidence>
<reference evidence="2 3" key="1">
    <citation type="submission" date="2015-04" db="EMBL/GenBank/DDBJ databases">
        <title>Draft genome of the roundworm Trichinella nativa.</title>
        <authorList>
            <person name="Mitreva M."/>
        </authorList>
    </citation>
    <scope>NUCLEOTIDE SEQUENCE [LARGE SCALE GENOMIC DNA]</scope>
    <source>
        <strain evidence="2 3">ISS45</strain>
    </source>
</reference>
<keyword evidence="1" id="KW-0472">Membrane</keyword>
<dbReference type="EMBL" id="LVZM01015755">
    <property type="protein sequence ID" value="OUC43216.1"/>
    <property type="molecule type" value="Genomic_DNA"/>
</dbReference>
<organism evidence="2 3">
    <name type="scientific">Trichinella nativa</name>
    <dbReference type="NCBI Taxonomy" id="6335"/>
    <lineage>
        <taxon>Eukaryota</taxon>
        <taxon>Metazoa</taxon>
        <taxon>Ecdysozoa</taxon>
        <taxon>Nematoda</taxon>
        <taxon>Enoplea</taxon>
        <taxon>Dorylaimia</taxon>
        <taxon>Trichinellida</taxon>
        <taxon>Trichinellidae</taxon>
        <taxon>Trichinella</taxon>
    </lineage>
</organism>
<evidence type="ECO:0000313" key="2">
    <source>
        <dbReference type="EMBL" id="OUC43216.1"/>
    </source>
</evidence>
<accession>A0A1Y3EHA8</accession>
<comment type="caution">
    <text evidence="2">The sequence shown here is derived from an EMBL/GenBank/DDBJ whole genome shotgun (WGS) entry which is preliminary data.</text>
</comment>
<protein>
    <submittedName>
        <fullName evidence="2">Uncharacterized protein</fullName>
    </submittedName>
</protein>
<keyword evidence="1" id="KW-0812">Transmembrane</keyword>
<gene>
    <name evidence="2" type="ORF">D917_09914</name>
</gene>
<feature type="transmembrane region" description="Helical" evidence="1">
    <location>
        <begin position="44"/>
        <end position="67"/>
    </location>
</feature>